<evidence type="ECO:0000256" key="2">
    <source>
        <dbReference type="ARBA" id="ARBA00023163"/>
    </source>
</evidence>
<dbReference type="PANTHER" id="PTHR22597:SF22">
    <property type="entry name" value="POLYCOMB GROUP PROTEIN EMBRYONIC FLOWER 2-RELATED"/>
    <property type="match status" value="1"/>
</dbReference>
<keyword evidence="4" id="KW-1185">Reference proteome</keyword>
<dbReference type="Pfam" id="PF24663">
    <property type="entry name" value="DUF7651"/>
    <property type="match status" value="1"/>
</dbReference>
<evidence type="ECO:0008006" key="5">
    <source>
        <dbReference type="Google" id="ProtNLM"/>
    </source>
</evidence>
<gene>
    <name evidence="3" type="ORF">POPTR_003G151750v4</name>
</gene>
<dbReference type="Pfam" id="PF23320">
    <property type="entry name" value="Zn_SUZ12"/>
    <property type="match status" value="1"/>
</dbReference>
<dbReference type="InterPro" id="IPR057540">
    <property type="entry name" value="Znf_SUZ12"/>
</dbReference>
<name>A0A2K2B7E8_POPTR</name>
<organism evidence="3 4">
    <name type="scientific">Populus trichocarpa</name>
    <name type="common">Western balsam poplar</name>
    <name type="synonym">Populus balsamifera subsp. trichocarpa</name>
    <dbReference type="NCBI Taxonomy" id="3694"/>
    <lineage>
        <taxon>Eukaryota</taxon>
        <taxon>Viridiplantae</taxon>
        <taxon>Streptophyta</taxon>
        <taxon>Embryophyta</taxon>
        <taxon>Tracheophyta</taxon>
        <taxon>Spermatophyta</taxon>
        <taxon>Magnoliopsida</taxon>
        <taxon>eudicotyledons</taxon>
        <taxon>Gunneridae</taxon>
        <taxon>Pentapetalae</taxon>
        <taxon>rosids</taxon>
        <taxon>fabids</taxon>
        <taxon>Malpighiales</taxon>
        <taxon>Salicaceae</taxon>
        <taxon>Saliceae</taxon>
        <taxon>Populus</taxon>
    </lineage>
</organism>
<dbReference type="STRING" id="3694.A0A2K2B7E8"/>
<keyword evidence="1" id="KW-0805">Transcription regulation</keyword>
<dbReference type="GO" id="GO:0031490">
    <property type="term" value="F:chromatin DNA binding"/>
    <property type="evidence" value="ECO:0000318"/>
    <property type="project" value="GO_Central"/>
</dbReference>
<keyword evidence="2" id="KW-0804">Transcription</keyword>
<reference evidence="3 4" key="1">
    <citation type="journal article" date="2006" name="Science">
        <title>The genome of black cottonwood, Populus trichocarpa (Torr. &amp; Gray).</title>
        <authorList>
            <person name="Tuskan G.A."/>
            <person name="Difazio S."/>
            <person name="Jansson S."/>
            <person name="Bohlmann J."/>
            <person name="Grigoriev I."/>
            <person name="Hellsten U."/>
            <person name="Putnam N."/>
            <person name="Ralph S."/>
            <person name="Rombauts S."/>
            <person name="Salamov A."/>
            <person name="Schein J."/>
            <person name="Sterck L."/>
            <person name="Aerts A."/>
            <person name="Bhalerao R.R."/>
            <person name="Bhalerao R.P."/>
            <person name="Blaudez D."/>
            <person name="Boerjan W."/>
            <person name="Brun A."/>
            <person name="Brunner A."/>
            <person name="Busov V."/>
            <person name="Campbell M."/>
            <person name="Carlson J."/>
            <person name="Chalot M."/>
            <person name="Chapman J."/>
            <person name="Chen G.L."/>
            <person name="Cooper D."/>
            <person name="Coutinho P.M."/>
            <person name="Couturier J."/>
            <person name="Covert S."/>
            <person name="Cronk Q."/>
            <person name="Cunningham R."/>
            <person name="Davis J."/>
            <person name="Degroeve S."/>
            <person name="Dejardin A."/>
            <person name="Depamphilis C."/>
            <person name="Detter J."/>
            <person name="Dirks B."/>
            <person name="Dubchak I."/>
            <person name="Duplessis S."/>
            <person name="Ehlting J."/>
            <person name="Ellis B."/>
            <person name="Gendler K."/>
            <person name="Goodstein D."/>
            <person name="Gribskov M."/>
            <person name="Grimwood J."/>
            <person name="Groover A."/>
            <person name="Gunter L."/>
            <person name="Hamberger B."/>
            <person name="Heinze B."/>
            <person name="Helariutta Y."/>
            <person name="Henrissat B."/>
            <person name="Holligan D."/>
            <person name="Holt R."/>
            <person name="Huang W."/>
            <person name="Islam-Faridi N."/>
            <person name="Jones S."/>
            <person name="Jones-Rhoades M."/>
            <person name="Jorgensen R."/>
            <person name="Joshi C."/>
            <person name="Kangasjarvi J."/>
            <person name="Karlsson J."/>
            <person name="Kelleher C."/>
            <person name="Kirkpatrick R."/>
            <person name="Kirst M."/>
            <person name="Kohler A."/>
            <person name="Kalluri U."/>
            <person name="Larimer F."/>
            <person name="Leebens-Mack J."/>
            <person name="Leple J.C."/>
            <person name="Locascio P."/>
            <person name="Lou Y."/>
            <person name="Lucas S."/>
            <person name="Martin F."/>
            <person name="Montanini B."/>
            <person name="Napoli C."/>
            <person name="Nelson D.R."/>
            <person name="Nelson C."/>
            <person name="Nieminen K."/>
            <person name="Nilsson O."/>
            <person name="Pereda V."/>
            <person name="Peter G."/>
            <person name="Philippe R."/>
            <person name="Pilate G."/>
            <person name="Poliakov A."/>
            <person name="Razumovskaya J."/>
            <person name="Richardson P."/>
            <person name="Rinaldi C."/>
            <person name="Ritland K."/>
            <person name="Rouze P."/>
            <person name="Ryaboy D."/>
            <person name="Schmutz J."/>
            <person name="Schrader J."/>
            <person name="Segerman B."/>
            <person name="Shin H."/>
            <person name="Siddiqui A."/>
            <person name="Sterky F."/>
            <person name="Terry A."/>
            <person name="Tsai C.J."/>
            <person name="Uberbacher E."/>
            <person name="Unneberg P."/>
            <person name="Vahala J."/>
            <person name="Wall K."/>
            <person name="Wessler S."/>
            <person name="Yang G."/>
            <person name="Yin T."/>
            <person name="Douglas C."/>
            <person name="Marra M."/>
            <person name="Sandberg G."/>
            <person name="Van de Peer Y."/>
            <person name="Rokhsar D."/>
        </authorList>
    </citation>
    <scope>NUCLEOTIDE SEQUENCE [LARGE SCALE GENOMIC DNA]</scope>
    <source>
        <strain evidence="4">cv. Nisqually</strain>
    </source>
</reference>
<accession>A0A2K2B7E8</accession>
<evidence type="ECO:0000313" key="3">
    <source>
        <dbReference type="EMBL" id="PNT45701.2"/>
    </source>
</evidence>
<dbReference type="Proteomes" id="UP000006729">
    <property type="component" value="Chromosome 3"/>
</dbReference>
<dbReference type="GO" id="GO:0005634">
    <property type="term" value="C:nucleus"/>
    <property type="evidence" value="ECO:0000318"/>
    <property type="project" value="GO_Central"/>
</dbReference>
<sequence length="149" mass="16861">MFLATFKFFFQTIRKHGVWRMNPNLRSTHRHGWLLLSALLLLSPPFLLSVFFIIKLFDFSSSMQLPHLAFVCCSIPGSRWTGMFVEEVQLAFGREAQDGPRGAQTTITEHIATESAHSAGQAFFCNPSACILKFGCSVKRKKRTPTYIS</sequence>
<dbReference type="EMBL" id="CM009292">
    <property type="protein sequence ID" value="PNT45701.2"/>
    <property type="molecule type" value="Genomic_DNA"/>
</dbReference>
<dbReference type="AlphaFoldDB" id="A0A2K2B7E8"/>
<comment type="caution">
    <text evidence="3">The sequence shown here is derived from an EMBL/GenBank/DDBJ whole genome shotgun (WGS) entry which is preliminary data.</text>
</comment>
<dbReference type="CDD" id="cd21749">
    <property type="entry name" value="ZnB-Zn_EMF2-like"/>
    <property type="match status" value="1"/>
</dbReference>
<evidence type="ECO:0000313" key="4">
    <source>
        <dbReference type="Proteomes" id="UP000006729"/>
    </source>
</evidence>
<dbReference type="InterPro" id="IPR056068">
    <property type="entry name" value="EMF2-like_DUF7651"/>
</dbReference>
<protein>
    <recommendedName>
        <fullName evidence="5">Polycomb protein VEFS-Box domain-containing protein</fullName>
    </recommendedName>
</protein>
<evidence type="ECO:0000256" key="1">
    <source>
        <dbReference type="ARBA" id="ARBA00023015"/>
    </source>
</evidence>
<proteinExistence type="predicted"/>
<dbReference type="InParanoid" id="A0A2K2B7E8"/>
<dbReference type="PANTHER" id="PTHR22597">
    <property type="entry name" value="POLYCOMB GROUP PROTEIN"/>
    <property type="match status" value="1"/>
</dbReference>